<comment type="caution">
    <text evidence="1">The sequence shown here is derived from an EMBL/GenBank/DDBJ whole genome shotgun (WGS) entry which is preliminary data.</text>
</comment>
<proteinExistence type="predicted"/>
<evidence type="ECO:0000313" key="2">
    <source>
        <dbReference type="Proteomes" id="UP000798662"/>
    </source>
</evidence>
<evidence type="ECO:0000313" key="1">
    <source>
        <dbReference type="EMBL" id="KAK1865423.1"/>
    </source>
</evidence>
<sequence>MWHTIAYIPVVRTEKESAAAERARLRRYGMLQRVFYIIVDKQAMFTGKQQRDGVSILPFIMAKLFGVDTGRRAQADPDRAVPGGGGPPVDLILDKNVEDEGDDVGYDADAEAAKLSKSFQFDWERYSAVWGDTPIQHAIVEVFAEYACLYARMSGQVCSSVPPPMTLSTGLSIAEQASRFVLQYVNPVLGELQSTKIHKLLRHVMDAIQWHGHLQNGNTAYNESVHKHDKPFYFRTNKQVAKYTKQLVVFARGSQEVLSKIYAEDARARARPEIAASGSDSASVDSGGDASCSGDEGAGTAAGSRAPSTCVATSRHLTKMSVAALEALPDLAGLGGLLGLNGTAKVPVPQSVKLRGTMDCGTLNVQTVRNTESFYRRPWHDAVLYRAQPEQATVSVGEVRALICAPAGDVAVLCEMEPVAPVLGCPFSRRGCARLAWRVAPGTTRIALRVVPVSSVRRLSFVVPDCADLRARHGPHALPPRRDGDQAERLAMRFFVNAMHPWKLAKQ</sequence>
<protein>
    <submittedName>
        <fullName evidence="1">Uncharacterized protein</fullName>
    </submittedName>
</protein>
<accession>A0ACC3C6B3</accession>
<dbReference type="EMBL" id="CM020619">
    <property type="protein sequence ID" value="KAK1865423.1"/>
    <property type="molecule type" value="Genomic_DNA"/>
</dbReference>
<keyword evidence="2" id="KW-1185">Reference proteome</keyword>
<reference evidence="1" key="1">
    <citation type="submission" date="2019-11" db="EMBL/GenBank/DDBJ databases">
        <title>Nori genome reveals adaptations in red seaweeds to the harsh intertidal environment.</title>
        <authorList>
            <person name="Wang D."/>
            <person name="Mao Y."/>
        </authorList>
    </citation>
    <scope>NUCLEOTIDE SEQUENCE</scope>
    <source>
        <tissue evidence="1">Gametophyte</tissue>
    </source>
</reference>
<name>A0ACC3C6B3_PYRYE</name>
<gene>
    <name evidence="1" type="ORF">I4F81_007954</name>
</gene>
<dbReference type="Proteomes" id="UP000798662">
    <property type="component" value="Chromosome 2"/>
</dbReference>
<organism evidence="1 2">
    <name type="scientific">Pyropia yezoensis</name>
    <name type="common">Susabi-nori</name>
    <name type="synonym">Porphyra yezoensis</name>
    <dbReference type="NCBI Taxonomy" id="2788"/>
    <lineage>
        <taxon>Eukaryota</taxon>
        <taxon>Rhodophyta</taxon>
        <taxon>Bangiophyceae</taxon>
        <taxon>Bangiales</taxon>
        <taxon>Bangiaceae</taxon>
        <taxon>Pyropia</taxon>
    </lineage>
</organism>